<dbReference type="Pfam" id="PF07374">
    <property type="entry name" value="DUF1492"/>
    <property type="match status" value="1"/>
</dbReference>
<gene>
    <name evidence="1" type="ORF">EIM92_21780</name>
</gene>
<evidence type="ECO:0000313" key="2">
    <source>
        <dbReference type="Proteomes" id="UP000273145"/>
    </source>
</evidence>
<keyword evidence="2" id="KW-1185">Reference proteome</keyword>
<protein>
    <submittedName>
        <fullName evidence="1">DUF1492 domain-containing protein</fullName>
    </submittedName>
</protein>
<dbReference type="RefSeq" id="WP_110933963.1">
    <property type="nucleotide sequence ID" value="NZ_CP034248.1"/>
</dbReference>
<dbReference type="InterPro" id="IPR036388">
    <property type="entry name" value="WH-like_DNA-bd_sf"/>
</dbReference>
<dbReference type="Gene3D" id="1.10.10.10">
    <property type="entry name" value="Winged helix-like DNA-binding domain superfamily/Winged helix DNA-binding domain"/>
    <property type="match status" value="1"/>
</dbReference>
<dbReference type="OrthoDB" id="2471618at2"/>
<dbReference type="AlphaFoldDB" id="A0A3Q8SE74"/>
<dbReference type="SUPFAM" id="SSF88659">
    <property type="entry name" value="Sigma3 and sigma4 domains of RNA polymerase sigma factors"/>
    <property type="match status" value="1"/>
</dbReference>
<sequence length="113" mass="13359">MEQQQTVYEQYRKEVYRIAWRIQYRAKVVRKRECSFGGMEPATTSFASSSDNKIVVRQLINALPSDTGRSIIFKIYIQDKTEQEVARELNMSQQGVNKWKRKMIKELSRMMSS</sequence>
<dbReference type="EMBL" id="CP034248">
    <property type="protein sequence ID" value="AZK48479.1"/>
    <property type="molecule type" value="Genomic_DNA"/>
</dbReference>
<accession>A0A3Q8SE74</accession>
<dbReference type="KEGG" id="plen:EIM92_21780"/>
<proteinExistence type="predicted"/>
<reference evidence="1 2" key="1">
    <citation type="submission" date="2018-11" db="EMBL/GenBank/DDBJ databases">
        <title>Genome sequencing of Paenibacillus lentus DSM25539(T).</title>
        <authorList>
            <person name="Kook J.-K."/>
            <person name="Park S.-N."/>
            <person name="Lim Y.K."/>
        </authorList>
    </citation>
    <scope>NUCLEOTIDE SEQUENCE [LARGE SCALE GENOMIC DNA]</scope>
    <source>
        <strain evidence="1 2">DSM 25539</strain>
    </source>
</reference>
<organism evidence="1 2">
    <name type="scientific">Paenibacillus lentus</name>
    <dbReference type="NCBI Taxonomy" id="1338368"/>
    <lineage>
        <taxon>Bacteria</taxon>
        <taxon>Bacillati</taxon>
        <taxon>Bacillota</taxon>
        <taxon>Bacilli</taxon>
        <taxon>Bacillales</taxon>
        <taxon>Paenibacillaceae</taxon>
        <taxon>Paenibacillus</taxon>
    </lineage>
</organism>
<dbReference type="Proteomes" id="UP000273145">
    <property type="component" value="Chromosome"/>
</dbReference>
<name>A0A3Q8SE74_9BACL</name>
<dbReference type="InterPro" id="IPR010861">
    <property type="entry name" value="DUF1492"/>
</dbReference>
<dbReference type="InterPro" id="IPR013324">
    <property type="entry name" value="RNA_pol_sigma_r3/r4-like"/>
</dbReference>
<evidence type="ECO:0000313" key="1">
    <source>
        <dbReference type="EMBL" id="AZK48479.1"/>
    </source>
</evidence>